<evidence type="ECO:0000313" key="2">
    <source>
        <dbReference type="EMBL" id="MCW4473196.1"/>
    </source>
</evidence>
<dbReference type="SUPFAM" id="SSF49899">
    <property type="entry name" value="Concanavalin A-like lectins/glucanases"/>
    <property type="match status" value="1"/>
</dbReference>
<dbReference type="Proteomes" id="UP001209922">
    <property type="component" value="Unassembled WGS sequence"/>
</dbReference>
<dbReference type="Pfam" id="PF13385">
    <property type="entry name" value="Laminin_G_3"/>
    <property type="match status" value="1"/>
</dbReference>
<evidence type="ECO:0000313" key="3">
    <source>
        <dbReference type="Proteomes" id="UP001209922"/>
    </source>
</evidence>
<dbReference type="RefSeq" id="WP_265128179.1">
    <property type="nucleotide sequence ID" value="NZ_JAPCHY010000009.1"/>
</dbReference>
<protein>
    <submittedName>
        <fullName evidence="2">LamG domain-containing protein</fullName>
    </submittedName>
</protein>
<evidence type="ECO:0000256" key="1">
    <source>
        <dbReference type="SAM" id="SignalP"/>
    </source>
</evidence>
<proteinExistence type="predicted"/>
<gene>
    <name evidence="2" type="ORF">OK345_11845</name>
</gene>
<keyword evidence="1" id="KW-0732">Signal</keyword>
<feature type="signal peptide" evidence="1">
    <location>
        <begin position="1"/>
        <end position="29"/>
    </location>
</feature>
<dbReference type="Gene3D" id="2.60.120.200">
    <property type="match status" value="1"/>
</dbReference>
<feature type="chain" id="PRO_5047294240" evidence="1">
    <location>
        <begin position="30"/>
        <end position="1267"/>
    </location>
</feature>
<comment type="caution">
    <text evidence="2">The sequence shown here is derived from an EMBL/GenBank/DDBJ whole genome shotgun (WGS) entry which is preliminary data.</text>
</comment>
<dbReference type="EMBL" id="JAPCHY010000009">
    <property type="protein sequence ID" value="MCW4473196.1"/>
    <property type="molecule type" value="Genomic_DNA"/>
</dbReference>
<name>A0ABT3JXL0_9XANT</name>
<reference evidence="2 3" key="1">
    <citation type="submission" date="2022-10" db="EMBL/GenBank/DDBJ databases">
        <title>Xanthomonas sp. H13-6.</title>
        <authorList>
            <person name="Liu X."/>
            <person name="Deng Z."/>
            <person name="Jiang Y."/>
            <person name="Yu T."/>
            <person name="Ai J."/>
        </authorList>
    </citation>
    <scope>NUCLEOTIDE SEQUENCE [LARGE SCALE GENOMIC DNA]</scope>
    <source>
        <strain evidence="2 3">H13-6</strain>
    </source>
</reference>
<dbReference type="InterPro" id="IPR013320">
    <property type="entry name" value="ConA-like_dom_sf"/>
</dbReference>
<accession>A0ABT3JXL0</accession>
<sequence>MSRHSTWFPLRSLALALAVALAPAFQLLAQDTDPRLLFHVSADAGFVADIAGGDPVPNFQDKVKRIADGAHGEAIEWADDGVLSWNAPGNIQAQRGTLAFFWRPRYAVGEAPFVIFRVGYADHSSWDMAWLRIDWNGEGFDAFVTDANLARTRVSFKLETLPAPQTWRHLAFAWDEDHGVRLYLDGKEVARQETTGDYDAALDQLGLAGRVMAPYQVQSRYNFLRGSDFDEIRVYDRMLDAAGAAALARNAAPHTAVAEGDGLRAWRHRFGWDAAPPPALTAPVTTIRKVEFADARDLKQWMWKGTDGIAETTWPGVYNRSRLPGRNDYFQLPDWNTYVEGGRHLDLAVPDDETINRIEIRGAAFGTLTGSAGELFARPQGVVRSVDDFAAQRGGTLRFSNVEPETPIQEIWGYHVSDAAEPEGTVKQRYLIDSDALPDYLNIAGLRDYIDGRHPPAERSTVMALPKGAGSRRRGADTLPAAPLPIVHVLIPSGVGDAPAAQPLIRSWAHSWENMYDGLDGVAIDLPALDLPATHEGLIPLNIRIKDPIWPARDMIDVSVSVKPGQKRTLWLDLRDRILTADSLWISIASAAPGFDARALDGAEIRLVFKPRAEAIKEHVADRFNQVRDNWGFLVEEHTTSKRQRLYARVYADLSDLLRVDPDHELGRLYWNYISYNSQGKPPFEQPQPPRGVPLWAFRQLEDLKHVRRFVDWWIDHRQVEYGDFGGGISDDSDLVQQWPGLALMGVMPDRLNASLTALSDAVYRNGMFANGLSTIETDELHAYEEGINANSAMLYLNWGDPLTVERLMETVKAFDERIILPNPQGHLLFSSNWFGGNKVYREPNWQWQKPYSFPALHPAFLVGAYNADPTGRKLVTGLADGYLAHAYTAADGQWVLPNEINWATGQTRGGELNDGSGGGDTVHLFWAAWRWTGDEKYLRPLHYRVARGGPGALSNLGENFIEVLGRDRDWGRRLTEAADKGATGFPSVVAWQLTGDKKYLEALHADGIQAKAQREYMNTEGHWWSDRVEAPSEFLQRARLGGIALKRNQGWPGHTVSWRFAQEAAAEQVALLVHAPSPERFTVTAYNLGSAPQRAQMTGWNVAPGRWRVRSGTDRDGDGRIDGKASEREIVLEKSVSTELTFAPKRTQLFEFERIRPGTPVETRPDLGIGRGDVRVDGDSVRLTVHSLGHVGTGSGHAVLEDSHGRELARVPVPALPAPGDLRPRTAQVSLPLNGRDPAGLQVRVALDDDAEEVTRLNNRRPLSAP</sequence>
<organism evidence="2 3">
    <name type="scientific">Xanthomonas chitinilytica</name>
    <dbReference type="NCBI Taxonomy" id="2989819"/>
    <lineage>
        <taxon>Bacteria</taxon>
        <taxon>Pseudomonadati</taxon>
        <taxon>Pseudomonadota</taxon>
        <taxon>Gammaproteobacteria</taxon>
        <taxon>Lysobacterales</taxon>
        <taxon>Lysobacteraceae</taxon>
        <taxon>Xanthomonas</taxon>
    </lineage>
</organism>
<keyword evidence="3" id="KW-1185">Reference proteome</keyword>